<dbReference type="SUPFAM" id="SSF56672">
    <property type="entry name" value="DNA/RNA polymerases"/>
    <property type="match status" value="1"/>
</dbReference>
<accession>A0A699SA05</accession>
<dbReference type="PANTHER" id="PTHR33116">
    <property type="entry name" value="REVERSE TRANSCRIPTASE ZINC-BINDING DOMAIN-CONTAINING PROTEIN-RELATED-RELATED"/>
    <property type="match status" value="1"/>
</dbReference>
<comment type="caution">
    <text evidence="2">The sequence shown here is derived from an EMBL/GenBank/DDBJ whole genome shotgun (WGS) entry which is preliminary data.</text>
</comment>
<gene>
    <name evidence="2" type="ORF">Tci_866100</name>
</gene>
<dbReference type="PANTHER" id="PTHR33116:SF77">
    <property type="entry name" value="RNA-DIRECTED DNA POLYMERASE"/>
    <property type="match status" value="1"/>
</dbReference>
<dbReference type="InterPro" id="IPR043502">
    <property type="entry name" value="DNA/RNA_pol_sf"/>
</dbReference>
<reference evidence="2" key="1">
    <citation type="journal article" date="2019" name="Sci. Rep.">
        <title>Draft genome of Tanacetum cinerariifolium, the natural source of mosquito coil.</title>
        <authorList>
            <person name="Yamashiro T."/>
            <person name="Shiraishi A."/>
            <person name="Satake H."/>
            <person name="Nakayama K."/>
        </authorList>
    </citation>
    <scope>NUCLEOTIDE SEQUENCE</scope>
</reference>
<dbReference type="EMBL" id="BKCJ011147120">
    <property type="protein sequence ID" value="GFC94130.1"/>
    <property type="molecule type" value="Genomic_DNA"/>
</dbReference>
<organism evidence="2">
    <name type="scientific">Tanacetum cinerariifolium</name>
    <name type="common">Dalmatian daisy</name>
    <name type="synonym">Chrysanthemum cinerariifolium</name>
    <dbReference type="NCBI Taxonomy" id="118510"/>
    <lineage>
        <taxon>Eukaryota</taxon>
        <taxon>Viridiplantae</taxon>
        <taxon>Streptophyta</taxon>
        <taxon>Embryophyta</taxon>
        <taxon>Tracheophyta</taxon>
        <taxon>Spermatophyta</taxon>
        <taxon>Magnoliopsida</taxon>
        <taxon>eudicotyledons</taxon>
        <taxon>Gunneridae</taxon>
        <taxon>Pentapetalae</taxon>
        <taxon>asterids</taxon>
        <taxon>campanulids</taxon>
        <taxon>Asterales</taxon>
        <taxon>Asteraceae</taxon>
        <taxon>Asteroideae</taxon>
        <taxon>Anthemideae</taxon>
        <taxon>Anthemidinae</taxon>
        <taxon>Tanacetum</taxon>
    </lineage>
</organism>
<feature type="non-terminal residue" evidence="2">
    <location>
        <position position="1"/>
    </location>
</feature>
<dbReference type="AlphaFoldDB" id="A0A699SA05"/>
<sequence>KVDFAKAYDSVRWDFLLEVLEAFGFGLRWCSWIRGIFSSNMSSILVNGNPTNEFPIFCGLKQGDPLAPLLFILVMESLHLSVCRACFHLASGLKIKIQKSQVMGVGVPEEIVSHGAATIGCAVLHTPFKYLGVVVGDHMTRHSAWSYVIQKVQSRLSRWKANTLSIGGRLTLLKSVLGAVPLFTMSIYKVLLGVLQDLERIR</sequence>
<evidence type="ECO:0000313" key="2">
    <source>
        <dbReference type="EMBL" id="GFC94130.1"/>
    </source>
</evidence>
<name>A0A699SA05_TANCI</name>
<dbReference type="InterPro" id="IPR000477">
    <property type="entry name" value="RT_dom"/>
</dbReference>
<protein>
    <recommendedName>
        <fullName evidence="1">Reverse transcriptase domain-containing protein</fullName>
    </recommendedName>
</protein>
<feature type="domain" description="Reverse transcriptase" evidence="1">
    <location>
        <begin position="1"/>
        <end position="164"/>
    </location>
</feature>
<evidence type="ECO:0000259" key="1">
    <source>
        <dbReference type="PROSITE" id="PS50878"/>
    </source>
</evidence>
<dbReference type="Pfam" id="PF00078">
    <property type="entry name" value="RVT_1"/>
    <property type="match status" value="1"/>
</dbReference>
<dbReference type="PROSITE" id="PS50878">
    <property type="entry name" value="RT_POL"/>
    <property type="match status" value="1"/>
</dbReference>
<proteinExistence type="predicted"/>
<feature type="non-terminal residue" evidence="2">
    <location>
        <position position="202"/>
    </location>
</feature>